<dbReference type="InterPro" id="IPR002293">
    <property type="entry name" value="AA/rel_permease1"/>
</dbReference>
<feature type="transmembrane region" description="Helical" evidence="8">
    <location>
        <begin position="367"/>
        <end position="391"/>
    </location>
</feature>
<reference evidence="9" key="1">
    <citation type="submission" date="2022-11" db="UniProtKB">
        <authorList>
            <consortium name="EnsemblMetazoa"/>
        </authorList>
    </citation>
    <scope>IDENTIFICATION</scope>
</reference>
<feature type="transmembrane region" description="Helical" evidence="8">
    <location>
        <begin position="430"/>
        <end position="449"/>
    </location>
</feature>
<dbReference type="InterPro" id="IPR050598">
    <property type="entry name" value="AminoAcid_Transporter"/>
</dbReference>
<evidence type="ECO:0000256" key="5">
    <source>
        <dbReference type="ARBA" id="ARBA00022692"/>
    </source>
</evidence>
<evidence type="ECO:0000256" key="4">
    <source>
        <dbReference type="ARBA" id="ARBA00022475"/>
    </source>
</evidence>
<feature type="transmembrane region" description="Helical" evidence="8">
    <location>
        <begin position="249"/>
        <end position="270"/>
    </location>
</feature>
<dbReference type="PANTHER" id="PTHR11785">
    <property type="entry name" value="AMINO ACID TRANSPORTER"/>
    <property type="match status" value="1"/>
</dbReference>
<feature type="transmembrane region" description="Helical" evidence="8">
    <location>
        <begin position="143"/>
        <end position="162"/>
    </location>
</feature>
<feature type="transmembrane region" description="Helical" evidence="8">
    <location>
        <begin position="209"/>
        <end position="228"/>
    </location>
</feature>
<organism evidence="9 10">
    <name type="scientific">Patiria miniata</name>
    <name type="common">Bat star</name>
    <name type="synonym">Asterina miniata</name>
    <dbReference type="NCBI Taxonomy" id="46514"/>
    <lineage>
        <taxon>Eukaryota</taxon>
        <taxon>Metazoa</taxon>
        <taxon>Echinodermata</taxon>
        <taxon>Eleutherozoa</taxon>
        <taxon>Asterozoa</taxon>
        <taxon>Asteroidea</taxon>
        <taxon>Valvatacea</taxon>
        <taxon>Valvatida</taxon>
        <taxon>Asterinidae</taxon>
        <taxon>Patiria</taxon>
    </lineage>
</organism>
<dbReference type="GO" id="GO:0015179">
    <property type="term" value="F:L-amino acid transmembrane transporter activity"/>
    <property type="evidence" value="ECO:0007669"/>
    <property type="project" value="TreeGrafter"/>
</dbReference>
<dbReference type="Proteomes" id="UP000887568">
    <property type="component" value="Unplaced"/>
</dbReference>
<dbReference type="OrthoDB" id="3257095at2759"/>
<dbReference type="Pfam" id="PF13520">
    <property type="entry name" value="AA_permease_2"/>
    <property type="match status" value="1"/>
</dbReference>
<feature type="transmembrane region" description="Helical" evidence="8">
    <location>
        <begin position="403"/>
        <end position="424"/>
    </location>
</feature>
<evidence type="ECO:0000313" key="9">
    <source>
        <dbReference type="EnsemblMetazoa" id="XP_038052827.1"/>
    </source>
</evidence>
<evidence type="ECO:0000256" key="6">
    <source>
        <dbReference type="ARBA" id="ARBA00022989"/>
    </source>
</evidence>
<evidence type="ECO:0000256" key="7">
    <source>
        <dbReference type="ARBA" id="ARBA00023136"/>
    </source>
</evidence>
<feature type="transmembrane region" description="Helical" evidence="8">
    <location>
        <begin position="290"/>
        <end position="310"/>
    </location>
</feature>
<dbReference type="PANTHER" id="PTHR11785:SF528">
    <property type="entry name" value="AMINO ACID TRANSPORTER PROTEIN JHI-21"/>
    <property type="match status" value="1"/>
</dbReference>
<feature type="transmembrane region" description="Helical" evidence="8">
    <location>
        <begin position="20"/>
        <end position="42"/>
    </location>
</feature>
<feature type="transmembrane region" description="Helical" evidence="8">
    <location>
        <begin position="343"/>
        <end position="361"/>
    </location>
</feature>
<feature type="transmembrane region" description="Helical" evidence="8">
    <location>
        <begin position="54"/>
        <end position="74"/>
    </location>
</feature>
<dbReference type="PIRSF" id="PIRSF006060">
    <property type="entry name" value="AA_transporter"/>
    <property type="match status" value="1"/>
</dbReference>
<feature type="transmembrane region" description="Helical" evidence="8">
    <location>
        <begin position="86"/>
        <end position="103"/>
    </location>
</feature>
<evidence type="ECO:0000256" key="1">
    <source>
        <dbReference type="ARBA" id="ARBA00004651"/>
    </source>
</evidence>
<name>A0A913ZM46_PATMI</name>
<accession>A0A913ZM46</accession>
<proteinExistence type="inferred from homology"/>
<comment type="similarity">
    <text evidence="2">Belongs to the amino acid-polyamine-organocation (APC) superfamily. L-type amino acid transporter (LAT) (TC 2.A.3.8) family.</text>
</comment>
<keyword evidence="7 8" id="KW-0472">Membrane</keyword>
<dbReference type="GO" id="GO:0005886">
    <property type="term" value="C:plasma membrane"/>
    <property type="evidence" value="ECO:0007669"/>
    <property type="project" value="UniProtKB-SubCell"/>
</dbReference>
<dbReference type="FunFam" id="1.20.1740.10:FF:000003">
    <property type="entry name" value="Y+L amino acid transporter 1 isoform X1"/>
    <property type="match status" value="1"/>
</dbReference>
<comment type="subcellular location">
    <subcellularLocation>
        <location evidence="1">Cell membrane</location>
        <topology evidence="1">Multi-pass membrane protein</topology>
    </subcellularLocation>
</comment>
<dbReference type="GeneID" id="119725494"/>
<dbReference type="OMA" id="AFANMAY"/>
<keyword evidence="5 8" id="KW-0812">Transmembrane</keyword>
<evidence type="ECO:0008006" key="11">
    <source>
        <dbReference type="Google" id="ProtNLM"/>
    </source>
</evidence>
<evidence type="ECO:0000256" key="8">
    <source>
        <dbReference type="SAM" id="Phobius"/>
    </source>
</evidence>
<keyword evidence="10" id="KW-1185">Reference proteome</keyword>
<dbReference type="RefSeq" id="XP_038052827.1">
    <property type="nucleotide sequence ID" value="XM_038196899.1"/>
</dbReference>
<keyword evidence="3" id="KW-0813">Transport</keyword>
<evidence type="ECO:0000256" key="3">
    <source>
        <dbReference type="ARBA" id="ARBA00022448"/>
    </source>
</evidence>
<feature type="transmembrane region" description="Helical" evidence="8">
    <location>
        <begin position="169"/>
        <end position="189"/>
    </location>
</feature>
<dbReference type="AlphaFoldDB" id="A0A913ZM46"/>
<evidence type="ECO:0000256" key="2">
    <source>
        <dbReference type="ARBA" id="ARBA00007040"/>
    </source>
</evidence>
<feature type="transmembrane region" description="Helical" evidence="8">
    <location>
        <begin position="456"/>
        <end position="474"/>
    </location>
</feature>
<keyword evidence="4" id="KW-1003">Cell membrane</keyword>
<keyword evidence="6 8" id="KW-1133">Transmembrane helix</keyword>
<sequence>MSAHSDISASNVNLQRKVTLLNAVTVIVGSIIGSGIFISPVGVLSNSGSAGLSVLIWAACGVMSLVGALCYAELGTTLTASGGDFTYIRTAFGSLPGFLYLWVSMMVSFPSQQAIIAKTFANYVSLPFFPEVECPPSEELRGILAGVCLVTLSIVNGFSVRLATRVQDVFTLGKILGLLLIIIMGIIHLARGTTSSFQDSFDSVPGQAVSPTGIAQAVYAGLFAYGGWNNLNFLTEELKNPNRNMPRAILIAVPLVTAIYVLANISYLAVMSPQEMLISQAVALTFGKKVLGAASVIMPIAVALSTFGAVNGMLMASSRLSFVGAREEKLPQILGMIHVERKTPLPAIIFMCFMSLMYLLASDINQLLNYFSFVFWTGVGVSIAGMLLLRWRKPDLERPLKMPWILPLAFILICVFLVVFGAIGQPIDTVIGFGIALSGVPVYFIGVYWTNKPKWLLNFIDAVTVMVQGVLLVAPQHLTKNE</sequence>
<dbReference type="Gene3D" id="1.20.1740.10">
    <property type="entry name" value="Amino acid/polyamine transporter I"/>
    <property type="match status" value="1"/>
</dbReference>
<evidence type="ECO:0000313" key="10">
    <source>
        <dbReference type="Proteomes" id="UP000887568"/>
    </source>
</evidence>
<protein>
    <recommendedName>
        <fullName evidence="11">Amino acid transporter</fullName>
    </recommendedName>
</protein>
<dbReference type="EnsemblMetazoa" id="XM_038196899.1">
    <property type="protein sequence ID" value="XP_038052827.1"/>
    <property type="gene ID" value="LOC119725494"/>
</dbReference>